<dbReference type="EMBL" id="BMHK01000015">
    <property type="protein sequence ID" value="GGC05170.1"/>
    <property type="molecule type" value="Genomic_DNA"/>
</dbReference>
<reference evidence="2" key="1">
    <citation type="journal article" date="2014" name="Int. J. Syst. Evol. Microbiol.">
        <title>Complete genome sequence of Corynebacterium casei LMG S-19264T (=DSM 44701T), isolated from a smear-ripened cheese.</title>
        <authorList>
            <consortium name="US DOE Joint Genome Institute (JGI-PGF)"/>
            <person name="Walter F."/>
            <person name="Albersmeier A."/>
            <person name="Kalinowski J."/>
            <person name="Ruckert C."/>
        </authorList>
    </citation>
    <scope>NUCLEOTIDE SEQUENCE</scope>
    <source>
        <strain evidence="2">CGMCC 1.15095</strain>
    </source>
</reference>
<accession>A0A916TVV8</accession>
<evidence type="ECO:0000256" key="1">
    <source>
        <dbReference type="SAM" id="MobiDB-lite"/>
    </source>
</evidence>
<evidence type="ECO:0000313" key="2">
    <source>
        <dbReference type="EMBL" id="GGC05170.1"/>
    </source>
</evidence>
<keyword evidence="3" id="KW-1185">Reference proteome</keyword>
<sequence>MPLRALGRVFHRLRIGYVGGQDQRFPASLAYFSRGGFQAFHAPRDQADPRSVAGKAAHHRAAHSGRGTGNDDDRSKVTSHVNKKPRDQELFQLPSGPMERSNASGSSTIPLTVPGAWFAGCLVGPLGRKALVKREPFSEDRS</sequence>
<dbReference type="Proteomes" id="UP000608154">
    <property type="component" value="Unassembled WGS sequence"/>
</dbReference>
<proteinExistence type="predicted"/>
<reference evidence="2" key="2">
    <citation type="submission" date="2020-09" db="EMBL/GenBank/DDBJ databases">
        <authorList>
            <person name="Sun Q."/>
            <person name="Zhou Y."/>
        </authorList>
    </citation>
    <scope>NUCLEOTIDE SEQUENCE</scope>
    <source>
        <strain evidence="2">CGMCC 1.15095</strain>
    </source>
</reference>
<organism evidence="2 3">
    <name type="scientific">Novosphingobium endophyticum</name>
    <dbReference type="NCBI Taxonomy" id="1955250"/>
    <lineage>
        <taxon>Bacteria</taxon>
        <taxon>Pseudomonadati</taxon>
        <taxon>Pseudomonadota</taxon>
        <taxon>Alphaproteobacteria</taxon>
        <taxon>Sphingomonadales</taxon>
        <taxon>Sphingomonadaceae</taxon>
        <taxon>Novosphingobium</taxon>
    </lineage>
</organism>
<protein>
    <submittedName>
        <fullName evidence="2">Uncharacterized protein</fullName>
    </submittedName>
</protein>
<comment type="caution">
    <text evidence="2">The sequence shown here is derived from an EMBL/GenBank/DDBJ whole genome shotgun (WGS) entry which is preliminary data.</text>
</comment>
<gene>
    <name evidence="2" type="ORF">GCM10011494_24680</name>
</gene>
<name>A0A916TVV8_9SPHN</name>
<dbReference type="AlphaFoldDB" id="A0A916TVV8"/>
<evidence type="ECO:0000313" key="3">
    <source>
        <dbReference type="Proteomes" id="UP000608154"/>
    </source>
</evidence>
<feature type="region of interest" description="Disordered" evidence="1">
    <location>
        <begin position="42"/>
        <end position="107"/>
    </location>
</feature>